<accession>A0AA38S783</accession>
<evidence type="ECO:0000313" key="3">
    <source>
        <dbReference type="Proteomes" id="UP001174694"/>
    </source>
</evidence>
<protein>
    <submittedName>
        <fullName evidence="2">Uncharacterized protein</fullName>
    </submittedName>
</protein>
<proteinExistence type="predicted"/>
<gene>
    <name evidence="2" type="ORF">NKR23_g168</name>
</gene>
<feature type="compositionally biased region" description="Acidic residues" evidence="1">
    <location>
        <begin position="184"/>
        <end position="220"/>
    </location>
</feature>
<organism evidence="2 3">
    <name type="scientific">Pleurostoma richardsiae</name>
    <dbReference type="NCBI Taxonomy" id="41990"/>
    <lineage>
        <taxon>Eukaryota</taxon>
        <taxon>Fungi</taxon>
        <taxon>Dikarya</taxon>
        <taxon>Ascomycota</taxon>
        <taxon>Pezizomycotina</taxon>
        <taxon>Sordariomycetes</taxon>
        <taxon>Sordariomycetidae</taxon>
        <taxon>Calosphaeriales</taxon>
        <taxon>Pleurostomataceae</taxon>
        <taxon>Pleurostoma</taxon>
    </lineage>
</organism>
<evidence type="ECO:0000313" key="2">
    <source>
        <dbReference type="EMBL" id="KAJ9157499.1"/>
    </source>
</evidence>
<dbReference type="Proteomes" id="UP001174694">
    <property type="component" value="Unassembled WGS sequence"/>
</dbReference>
<dbReference type="AlphaFoldDB" id="A0AA38S783"/>
<evidence type="ECO:0000256" key="1">
    <source>
        <dbReference type="SAM" id="MobiDB-lite"/>
    </source>
</evidence>
<sequence>MPRKSKNSNSLRLKELWPKEGYHWMKGPLFITAPIAQALVAELFDHALRRGNILVIKNNGIDAPRFWDLVKTQCWASVLTSRVLEEFTSAILQARYPCYKQPLEIEDQGPMTKALDNLFNFLQRTSGDEFVPIDDARLNPEDMDPEGEVHGHDLGYYEEIEEIEEQDGDKIVEEQAVDERAVGDGEEEGGGDEDDASDKDKNMDEEEDENDDLEDGEEDGVAASSTATGGPPPIGITFSLPLPGEERFMVERVIVTKLRH</sequence>
<feature type="region of interest" description="Disordered" evidence="1">
    <location>
        <begin position="175"/>
        <end position="240"/>
    </location>
</feature>
<dbReference type="EMBL" id="JANBVO010000001">
    <property type="protein sequence ID" value="KAJ9157499.1"/>
    <property type="molecule type" value="Genomic_DNA"/>
</dbReference>
<comment type="caution">
    <text evidence="2">The sequence shown here is derived from an EMBL/GenBank/DDBJ whole genome shotgun (WGS) entry which is preliminary data.</text>
</comment>
<name>A0AA38S783_9PEZI</name>
<reference evidence="2" key="1">
    <citation type="submission" date="2022-07" db="EMBL/GenBank/DDBJ databases">
        <title>Fungi with potential for degradation of polypropylene.</title>
        <authorList>
            <person name="Gostincar C."/>
        </authorList>
    </citation>
    <scope>NUCLEOTIDE SEQUENCE</scope>
    <source>
        <strain evidence="2">EXF-13308</strain>
    </source>
</reference>
<keyword evidence="3" id="KW-1185">Reference proteome</keyword>